<dbReference type="RefSeq" id="WP_168552935.1">
    <property type="nucleotide sequence ID" value="NZ_JAAWWL010000002.1"/>
</dbReference>
<evidence type="ECO:0000313" key="1">
    <source>
        <dbReference type="EMBL" id="NKI32759.1"/>
    </source>
</evidence>
<name>A0ABX1GT19_9FLAO</name>
<proteinExistence type="predicted"/>
<reference evidence="1 2" key="1">
    <citation type="submission" date="2020-04" db="EMBL/GenBank/DDBJ databases">
        <authorList>
            <person name="Yoon J."/>
        </authorList>
    </citation>
    <scope>NUCLEOTIDE SEQUENCE [LARGE SCALE GENOMIC DNA]</scope>
    <source>
        <strain evidence="1 2">DJ-13</strain>
    </source>
</reference>
<dbReference type="Proteomes" id="UP000718451">
    <property type="component" value="Unassembled WGS sequence"/>
</dbReference>
<sequence>MKKVFLLIFISIVVNSCTEDGDTLLTDGVNGKWQLEATKISPGSLVLEWTEIENGEVYWFSSEGTYQKIKGEITDSGQFNYNGQFLTLDSEAIGNEVRFYVSFEGEKMILAFFGCIEECSYRYRRIS</sequence>
<keyword evidence="2" id="KW-1185">Reference proteome</keyword>
<gene>
    <name evidence="1" type="ORF">HCU67_12450</name>
</gene>
<evidence type="ECO:0008006" key="3">
    <source>
        <dbReference type="Google" id="ProtNLM"/>
    </source>
</evidence>
<protein>
    <recommendedName>
        <fullName evidence="3">Lipocalin-like domain-containing protein</fullName>
    </recommendedName>
</protein>
<accession>A0ABX1GT19</accession>
<evidence type="ECO:0000313" key="2">
    <source>
        <dbReference type="Proteomes" id="UP000718451"/>
    </source>
</evidence>
<organism evidence="1 2">
    <name type="scientific">Croceivirga thetidis</name>
    <dbReference type="NCBI Taxonomy" id="2721623"/>
    <lineage>
        <taxon>Bacteria</taxon>
        <taxon>Pseudomonadati</taxon>
        <taxon>Bacteroidota</taxon>
        <taxon>Flavobacteriia</taxon>
        <taxon>Flavobacteriales</taxon>
        <taxon>Flavobacteriaceae</taxon>
        <taxon>Croceivirga</taxon>
    </lineage>
</organism>
<comment type="caution">
    <text evidence="1">The sequence shown here is derived from an EMBL/GenBank/DDBJ whole genome shotgun (WGS) entry which is preliminary data.</text>
</comment>
<dbReference type="EMBL" id="JAAWWL010000002">
    <property type="protein sequence ID" value="NKI32759.1"/>
    <property type="molecule type" value="Genomic_DNA"/>
</dbReference>